<dbReference type="OrthoDB" id="371245at2759"/>
<comment type="subcellular location">
    <subcellularLocation>
        <location evidence="1 9">Nucleus</location>
    </subcellularLocation>
</comment>
<dbReference type="Pfam" id="PF00400">
    <property type="entry name" value="WD40"/>
    <property type="match status" value="2"/>
</dbReference>
<evidence type="ECO:0000256" key="4">
    <source>
        <dbReference type="ARBA" id="ARBA00022694"/>
    </source>
</evidence>
<keyword evidence="4 9" id="KW-0819">tRNA processing</keyword>
<keyword evidence="12" id="KW-1185">Reference proteome</keyword>
<dbReference type="SMART" id="SM00320">
    <property type="entry name" value="WD40"/>
    <property type="match status" value="2"/>
</dbReference>
<evidence type="ECO:0000256" key="5">
    <source>
        <dbReference type="ARBA" id="ARBA00022737"/>
    </source>
</evidence>
<dbReference type="GeneID" id="102815248"/>
<keyword evidence="8 9" id="KW-0539">Nucleus</keyword>
<dbReference type="AlphaFoldDB" id="A0A9B0TZZ0"/>
<comment type="pathway">
    <text evidence="9">tRNA modification; N(7)-methylguanine-tRNA biosynthesis.</text>
</comment>
<organism evidence="12 13">
    <name type="scientific">Chrysochloris asiatica</name>
    <name type="common">Cape golden mole</name>
    <dbReference type="NCBI Taxonomy" id="185453"/>
    <lineage>
        <taxon>Eukaryota</taxon>
        <taxon>Metazoa</taxon>
        <taxon>Chordata</taxon>
        <taxon>Craniata</taxon>
        <taxon>Vertebrata</taxon>
        <taxon>Euteleostomi</taxon>
        <taxon>Mammalia</taxon>
        <taxon>Eutheria</taxon>
        <taxon>Afrotheria</taxon>
        <taxon>Chrysochloridae</taxon>
        <taxon>Chrysochlorinae</taxon>
        <taxon>Chrysochloris</taxon>
    </lineage>
</organism>
<evidence type="ECO:0000256" key="1">
    <source>
        <dbReference type="ARBA" id="ARBA00004123"/>
    </source>
</evidence>
<gene>
    <name evidence="13" type="primary">WDR4</name>
</gene>
<feature type="repeat" description="WD" evidence="10">
    <location>
        <begin position="185"/>
        <end position="227"/>
    </location>
</feature>
<keyword evidence="6" id="KW-0227">DNA damage</keyword>
<evidence type="ECO:0000256" key="11">
    <source>
        <dbReference type="SAM" id="MobiDB-lite"/>
    </source>
</evidence>
<dbReference type="Gene3D" id="2.130.10.10">
    <property type="entry name" value="YVTN repeat-like/Quinoprotein amine dehydrogenase"/>
    <property type="match status" value="1"/>
</dbReference>
<reference evidence="13" key="1">
    <citation type="submission" date="2025-08" db="UniProtKB">
        <authorList>
            <consortium name="RefSeq"/>
        </authorList>
    </citation>
    <scope>IDENTIFICATION</scope>
    <source>
        <tissue evidence="13">Spleen</tissue>
    </source>
</reference>
<accession>A0A9B0TZZ0</accession>
<dbReference type="RefSeq" id="XP_006870909.1">
    <property type="nucleotide sequence ID" value="XM_006870847.1"/>
</dbReference>
<dbReference type="PANTHER" id="PTHR16288">
    <property type="entry name" value="WD40 REPEAT PROTEIN 4"/>
    <property type="match status" value="1"/>
</dbReference>
<comment type="function">
    <text evidence="9">Required for the formation of N(7)-methylguanine at position 46 (m7G46) in tRNA. In the complex, it is required to stabilize and induce conformational changes of the catalytic subunit.</text>
</comment>
<evidence type="ECO:0000313" key="12">
    <source>
        <dbReference type="Proteomes" id="UP000504623"/>
    </source>
</evidence>
<dbReference type="InterPro" id="IPR028884">
    <property type="entry name" value="Trm82"/>
</dbReference>
<dbReference type="GO" id="GO:0005634">
    <property type="term" value="C:nucleus"/>
    <property type="evidence" value="ECO:0007669"/>
    <property type="project" value="UniProtKB-SubCell"/>
</dbReference>
<dbReference type="GO" id="GO:0043527">
    <property type="term" value="C:tRNA methyltransferase complex"/>
    <property type="evidence" value="ECO:0007669"/>
    <property type="project" value="TreeGrafter"/>
</dbReference>
<evidence type="ECO:0000256" key="2">
    <source>
        <dbReference type="ARBA" id="ARBA00022454"/>
    </source>
</evidence>
<evidence type="ECO:0000256" key="8">
    <source>
        <dbReference type="ARBA" id="ARBA00023242"/>
    </source>
</evidence>
<evidence type="ECO:0000256" key="3">
    <source>
        <dbReference type="ARBA" id="ARBA00022574"/>
    </source>
</evidence>
<evidence type="ECO:0000256" key="10">
    <source>
        <dbReference type="PROSITE-ProRule" id="PRU00221"/>
    </source>
</evidence>
<sequence>MANSAGLSLCRQMLVVRGGCRFLATTIANSDDDSLFMYDCSTAEKKPQETKGEDGQPVEKGSDTILASTFSESGSYFALTDDSKRLILFRTNPWQCLSVRAVVRRCTALTFTASEEKVLVADKSGDVYSFSVLEPQGCGQLELGHLSMLLDMAVSPDGRFVLTADRDEKIRVSWLAAPHSIESFCLGHTEFVSRIFVVPDHPELLLSTSGDGTLRLWEYQSGRELHCCLVTNLQEPDAPQDEKRFAASRITYCRQDSCIALLCDSIPVVYIFQLDVPRQQLVYKQQLSFQHRVWDVAYEETQGLWVLQDSREVPLVLCQPMQGQWQPVSENDLLNKVSAHLRGNWAMLEGSTGVGDSFSSLYKTTFDNMTTYLKKKEERLQQQLEKRQRRKSLQPGPNGHTKKLKSSDASSAPGSELTAWEEPAVSTSPRC</sequence>
<dbReference type="InterPro" id="IPR036322">
    <property type="entry name" value="WD40_repeat_dom_sf"/>
</dbReference>
<dbReference type="GO" id="GO:0006974">
    <property type="term" value="P:DNA damage response"/>
    <property type="evidence" value="ECO:0007669"/>
    <property type="project" value="UniProtKB-KW"/>
</dbReference>
<evidence type="ECO:0000256" key="9">
    <source>
        <dbReference type="HAMAP-Rule" id="MF_03056"/>
    </source>
</evidence>
<dbReference type="PROSITE" id="PS50294">
    <property type="entry name" value="WD_REPEATS_REGION"/>
    <property type="match status" value="1"/>
</dbReference>
<keyword evidence="2" id="KW-0158">Chromosome</keyword>
<proteinExistence type="inferred from homology"/>
<dbReference type="InterPro" id="IPR015943">
    <property type="entry name" value="WD40/YVTN_repeat-like_dom_sf"/>
</dbReference>
<evidence type="ECO:0000256" key="6">
    <source>
        <dbReference type="ARBA" id="ARBA00022763"/>
    </source>
</evidence>
<dbReference type="CTD" id="10785"/>
<dbReference type="GO" id="GO:0005829">
    <property type="term" value="C:cytosol"/>
    <property type="evidence" value="ECO:0007669"/>
    <property type="project" value="TreeGrafter"/>
</dbReference>
<dbReference type="PROSITE" id="PS50082">
    <property type="entry name" value="WD_REPEATS_2"/>
    <property type="match status" value="1"/>
</dbReference>
<keyword evidence="5 9" id="KW-0677">Repeat</keyword>
<evidence type="ECO:0000256" key="7">
    <source>
        <dbReference type="ARBA" id="ARBA00022990"/>
    </source>
</evidence>
<dbReference type="PANTHER" id="PTHR16288:SF0">
    <property type="entry name" value="TRNA (GUANINE-N(7)-)-METHYLTRANSFERASE NON-CATALYTIC SUBUNIT WDR4"/>
    <property type="match status" value="1"/>
</dbReference>
<keyword evidence="7" id="KW-0007">Acetylation</keyword>
<evidence type="ECO:0000313" key="13">
    <source>
        <dbReference type="RefSeq" id="XP_006870909.1"/>
    </source>
</evidence>
<name>A0A9B0TZZ0_CHRAS</name>
<dbReference type="GO" id="GO:0106004">
    <property type="term" value="P:tRNA (guanine-N7)-methylation"/>
    <property type="evidence" value="ECO:0007669"/>
    <property type="project" value="UniProtKB-UniRule"/>
</dbReference>
<dbReference type="HAMAP" id="MF_03056">
    <property type="entry name" value="TRM82"/>
    <property type="match status" value="1"/>
</dbReference>
<protein>
    <submittedName>
        <fullName evidence="13">tRNA (Guanine-N(7)-)-methyltransferase non-catalytic subunit WDR4</fullName>
    </submittedName>
</protein>
<dbReference type="FunFam" id="2.130.10.10:FF:000454">
    <property type="entry name" value="tRNA (guanine-N(7)-)-methyltransferase non-catalytic subunit WDR4"/>
    <property type="match status" value="1"/>
</dbReference>
<dbReference type="Proteomes" id="UP000504623">
    <property type="component" value="Unplaced"/>
</dbReference>
<dbReference type="SUPFAM" id="SSF50978">
    <property type="entry name" value="WD40 repeat-like"/>
    <property type="match status" value="1"/>
</dbReference>
<keyword evidence="3 9" id="KW-0853">WD repeat</keyword>
<dbReference type="InterPro" id="IPR001680">
    <property type="entry name" value="WD40_rpt"/>
</dbReference>
<comment type="similarity">
    <text evidence="9">Belongs to the WD repeat TRM82 family.</text>
</comment>
<feature type="region of interest" description="Disordered" evidence="11">
    <location>
        <begin position="383"/>
        <end position="431"/>
    </location>
</feature>